<organism evidence="1 2">
    <name type="scientific">Hyaloscypha bicolor E</name>
    <dbReference type="NCBI Taxonomy" id="1095630"/>
    <lineage>
        <taxon>Eukaryota</taxon>
        <taxon>Fungi</taxon>
        <taxon>Dikarya</taxon>
        <taxon>Ascomycota</taxon>
        <taxon>Pezizomycotina</taxon>
        <taxon>Leotiomycetes</taxon>
        <taxon>Helotiales</taxon>
        <taxon>Hyaloscyphaceae</taxon>
        <taxon>Hyaloscypha</taxon>
        <taxon>Hyaloscypha bicolor</taxon>
    </lineage>
</organism>
<dbReference type="STRING" id="1095630.A0A2J6TMK4"/>
<dbReference type="PANTHER" id="PTHR24148:SF64">
    <property type="entry name" value="HETEROKARYON INCOMPATIBILITY DOMAIN-CONTAINING PROTEIN"/>
    <property type="match status" value="1"/>
</dbReference>
<accession>A0A2J6TMK4</accession>
<gene>
    <name evidence="1" type="ORF">K444DRAFT_521485</name>
</gene>
<reference evidence="1 2" key="1">
    <citation type="submission" date="2016-04" db="EMBL/GenBank/DDBJ databases">
        <title>A degradative enzymes factory behind the ericoid mycorrhizal symbiosis.</title>
        <authorList>
            <consortium name="DOE Joint Genome Institute"/>
            <person name="Martino E."/>
            <person name="Morin E."/>
            <person name="Grelet G."/>
            <person name="Kuo A."/>
            <person name="Kohler A."/>
            <person name="Daghino S."/>
            <person name="Barry K."/>
            <person name="Choi C."/>
            <person name="Cichocki N."/>
            <person name="Clum A."/>
            <person name="Copeland A."/>
            <person name="Hainaut M."/>
            <person name="Haridas S."/>
            <person name="Labutti K."/>
            <person name="Lindquist E."/>
            <person name="Lipzen A."/>
            <person name="Khouja H.-R."/>
            <person name="Murat C."/>
            <person name="Ohm R."/>
            <person name="Olson A."/>
            <person name="Spatafora J."/>
            <person name="Veneault-Fourrey C."/>
            <person name="Henrissat B."/>
            <person name="Grigoriev I."/>
            <person name="Martin F."/>
            <person name="Perotto S."/>
        </authorList>
    </citation>
    <scope>NUCLEOTIDE SEQUENCE [LARGE SCALE GENOMIC DNA]</scope>
    <source>
        <strain evidence="1 2">E</strain>
    </source>
</reference>
<dbReference type="OrthoDB" id="2157530at2759"/>
<dbReference type="InParanoid" id="A0A2J6TMK4"/>
<dbReference type="Pfam" id="PF26639">
    <property type="entry name" value="Het-6_barrel"/>
    <property type="match status" value="1"/>
</dbReference>
<proteinExistence type="predicted"/>
<dbReference type="GeneID" id="36582211"/>
<dbReference type="RefSeq" id="XP_024741154.1">
    <property type="nucleotide sequence ID" value="XM_024874131.1"/>
</dbReference>
<dbReference type="EMBL" id="KZ613769">
    <property type="protein sequence ID" value="PMD64250.1"/>
    <property type="molecule type" value="Genomic_DNA"/>
</dbReference>
<keyword evidence="2" id="KW-1185">Reference proteome</keyword>
<evidence type="ECO:0000313" key="1">
    <source>
        <dbReference type="EMBL" id="PMD64250.1"/>
    </source>
</evidence>
<dbReference type="AlphaFoldDB" id="A0A2J6TMK4"/>
<sequence length="101" mass="11315">MGRGERPGDEAYIRPYSDAAITRCLYRSFATTQKGYLALVPRQATPGHLVCVLRGGNVPFILNRREDGYLELVGEAYVHGIMDGEVVRSAQKEDLSVFRIR</sequence>
<evidence type="ECO:0000313" key="2">
    <source>
        <dbReference type="Proteomes" id="UP000235371"/>
    </source>
</evidence>
<dbReference type="Proteomes" id="UP000235371">
    <property type="component" value="Unassembled WGS sequence"/>
</dbReference>
<dbReference type="InterPro" id="IPR052895">
    <property type="entry name" value="HetReg/Transcr_Mod"/>
</dbReference>
<dbReference type="PANTHER" id="PTHR24148">
    <property type="entry name" value="ANKYRIN REPEAT DOMAIN-CONTAINING PROTEIN 39 HOMOLOG-RELATED"/>
    <property type="match status" value="1"/>
</dbReference>
<name>A0A2J6TMK4_9HELO</name>
<protein>
    <submittedName>
        <fullName evidence="1">Uncharacterized protein</fullName>
    </submittedName>
</protein>